<reference evidence="2 3" key="1">
    <citation type="journal article" date="2018" name="IMA Fungus">
        <title>IMA Genome-F 10: Nine draft genome sequences of Claviceps purpurea s.lat., including C. arundinis, C. humidiphila, and C. cf. spartinae, pseudomolecules for the pitch canker pathogen Fusarium circinatum, draft genome of Davidsoniella eucalypti, Grosmannia galeiformis, Quambalaria eucalypti, and Teratosphaeria destructans.</title>
        <authorList>
            <person name="Wingfield B.D."/>
            <person name="Liu M."/>
            <person name="Nguyen H.D."/>
            <person name="Lane F.A."/>
            <person name="Morgan S.W."/>
            <person name="De Vos L."/>
            <person name="Wilken P.M."/>
            <person name="Duong T.A."/>
            <person name="Aylward J."/>
            <person name="Coetzee M.P."/>
            <person name="Dadej K."/>
            <person name="De Beer Z.W."/>
            <person name="Findlay W."/>
            <person name="Havenga M."/>
            <person name="Kolarik M."/>
            <person name="Menzies J.G."/>
            <person name="Naidoo K."/>
            <person name="Pochopski O."/>
            <person name="Shoukouhi P."/>
            <person name="Santana Q.C."/>
            <person name="Seifert K.A."/>
            <person name="Soal N."/>
            <person name="Steenkamp E.T."/>
            <person name="Tatham C.T."/>
            <person name="van der Nest M.A."/>
            <person name="Wingfield M.J."/>
        </authorList>
    </citation>
    <scope>NUCLEOTIDE SEQUENCE [LARGE SCALE GENOMIC DNA]</scope>
    <source>
        <strain evidence="2">CMW44962</strain>
    </source>
</reference>
<evidence type="ECO:0000256" key="1">
    <source>
        <dbReference type="SAM" id="MobiDB-lite"/>
    </source>
</evidence>
<proteinExistence type="predicted"/>
<feature type="compositionally biased region" description="Basic and acidic residues" evidence="1">
    <location>
        <begin position="674"/>
        <end position="685"/>
    </location>
</feature>
<dbReference type="OrthoDB" id="5330858at2759"/>
<dbReference type="AlphaFoldDB" id="A0A9W7SQG2"/>
<dbReference type="EMBL" id="RIBY02001968">
    <property type="protein sequence ID" value="KAH9826650.1"/>
    <property type="molecule type" value="Genomic_DNA"/>
</dbReference>
<organism evidence="2 3">
    <name type="scientific">Teratosphaeria destructans</name>
    <dbReference type="NCBI Taxonomy" id="418781"/>
    <lineage>
        <taxon>Eukaryota</taxon>
        <taxon>Fungi</taxon>
        <taxon>Dikarya</taxon>
        <taxon>Ascomycota</taxon>
        <taxon>Pezizomycotina</taxon>
        <taxon>Dothideomycetes</taxon>
        <taxon>Dothideomycetidae</taxon>
        <taxon>Mycosphaerellales</taxon>
        <taxon>Teratosphaeriaceae</taxon>
        <taxon>Teratosphaeria</taxon>
    </lineage>
</organism>
<feature type="region of interest" description="Disordered" evidence="1">
    <location>
        <begin position="660"/>
        <end position="685"/>
    </location>
</feature>
<gene>
    <name evidence="2" type="ORF">Tdes44962_MAKER09998</name>
</gene>
<evidence type="ECO:0000313" key="2">
    <source>
        <dbReference type="EMBL" id="KAH9826650.1"/>
    </source>
</evidence>
<reference evidence="2 3" key="2">
    <citation type="journal article" date="2021" name="Curr. Genet.">
        <title>Genetic response to nitrogen starvation in the aggressive Eucalyptus foliar pathogen Teratosphaeria destructans.</title>
        <authorList>
            <person name="Havenga M."/>
            <person name="Wingfield B.D."/>
            <person name="Wingfield M.J."/>
            <person name="Dreyer L.L."/>
            <person name="Roets F."/>
            <person name="Aylward J."/>
        </authorList>
    </citation>
    <scope>NUCLEOTIDE SEQUENCE [LARGE SCALE GENOMIC DNA]</scope>
    <source>
        <strain evidence="2">CMW44962</strain>
    </source>
</reference>
<evidence type="ECO:0000313" key="3">
    <source>
        <dbReference type="Proteomes" id="UP001138500"/>
    </source>
</evidence>
<comment type="caution">
    <text evidence="2">The sequence shown here is derived from an EMBL/GenBank/DDBJ whole genome shotgun (WGS) entry which is preliminary data.</text>
</comment>
<dbReference type="Proteomes" id="UP001138500">
    <property type="component" value="Unassembled WGS sequence"/>
</dbReference>
<accession>A0A9W7SQG2</accession>
<keyword evidence="3" id="KW-1185">Reference proteome</keyword>
<sequence>MESLYSIAALPRPFDAEQGTVQAAPVLGIRNSKKRKRHEMAVGIDGEGVNIYNVQSQSQVTSYALPPQAYLCCPPCSVHVRPLRNASSYRQTYLILRDGPSDSKRRLLCLREEVDAVQRRSDPVSGVSKKERKLASGDILSVDVLPTRASPQVLLSYRDGRVECIADDLSGTIWGHTEADSEVEIEYAALTDVETAKKGLLAGREDVQAALEASAAAGASSNPSLLFHILRNRSRKSLRLYAVRGSSTDVVQSQKPGLRLVLEYDLPHTREYKRRKMAAYELHAATGKLYELQDGRLTAFDLTGVLPRRMTRIGGKGESITSFARISSSAVLAISSAKAVVYETKYGAAQASISLEDSTTAAVPGQKRKLIADGASAGPLQAVSFFSAIGTFVGLAGSELKGAQLSDELRSAKRNKTGSTLLVDVLGKGSASEKMKNERQAQLIAEWKSEVDAAVEANDLESLEVLSASALRLHTTSDLDEEEVEKAITASANNADGSEASAEDEHGMIARQLQDDSIMAVDEDNGSDGEWIATAETFDTMNIDRKRVYYLLSKLFHFDADPAASTRLRPTMEADNIFIWLAQTGFLTTSHIQRALALHASGPSDLQLQQGDVMAALGSMDNNFQLVHDLLALPIHWQLPDVARALEALVRSFDTPDEASALKSLPDSSAPQPKPHDDTSAPGAIDDRDVATEEAAAERELQITLNILSSGLEVRSAALRLVLTRLQTFPPKRITQALRSHLRPAETIFLMRVLRIELIDGGWTKQYLQESPPPADAPAPADSALASIALLLNCCIDAIGTSGWLIGQASDRLGAGDLLEGLKVEVSAALEGLYGLEILGNHLDEFARTARSLAGAEEGADERVERLRGARGGAVELDDAVMPVGGRFEVKSVGVGGKKKSRHEVLEERRSRVGRYCVERIRV</sequence>
<protein>
    <submittedName>
        <fullName evidence="2">Utp8 family</fullName>
    </submittedName>
</protein>
<name>A0A9W7SQG2_9PEZI</name>